<comment type="catalytic activity">
    <reaction evidence="7 8">
        <text>cytidine(34) in tRNA(Ile2) + L-lysine + ATP = lysidine(34) in tRNA(Ile2) + AMP + diphosphate + H(+)</text>
        <dbReference type="Rhea" id="RHEA:43744"/>
        <dbReference type="Rhea" id="RHEA-COMP:10625"/>
        <dbReference type="Rhea" id="RHEA-COMP:10670"/>
        <dbReference type="ChEBI" id="CHEBI:15378"/>
        <dbReference type="ChEBI" id="CHEBI:30616"/>
        <dbReference type="ChEBI" id="CHEBI:32551"/>
        <dbReference type="ChEBI" id="CHEBI:33019"/>
        <dbReference type="ChEBI" id="CHEBI:82748"/>
        <dbReference type="ChEBI" id="CHEBI:83665"/>
        <dbReference type="ChEBI" id="CHEBI:456215"/>
        <dbReference type="EC" id="6.3.4.19"/>
    </reaction>
</comment>
<dbReference type="Pfam" id="PF01171">
    <property type="entry name" value="ATP_bind_3"/>
    <property type="match status" value="1"/>
</dbReference>
<dbReference type="GO" id="GO:0005737">
    <property type="term" value="C:cytoplasm"/>
    <property type="evidence" value="ECO:0007669"/>
    <property type="project" value="UniProtKB-SubCell"/>
</dbReference>
<proteinExistence type="inferred from homology"/>
<dbReference type="SUPFAM" id="SSF56037">
    <property type="entry name" value="PheT/TilS domain"/>
    <property type="match status" value="1"/>
</dbReference>
<dbReference type="NCBIfam" id="TIGR02432">
    <property type="entry name" value="lysidine_TilS_N"/>
    <property type="match status" value="1"/>
</dbReference>
<evidence type="ECO:0000256" key="1">
    <source>
        <dbReference type="ARBA" id="ARBA00004496"/>
    </source>
</evidence>
<accession>A0A495WJ41</accession>
<evidence type="ECO:0000256" key="2">
    <source>
        <dbReference type="ARBA" id="ARBA00022490"/>
    </source>
</evidence>
<dbReference type="InterPro" id="IPR012094">
    <property type="entry name" value="tRNA_Ile_lys_synt"/>
</dbReference>
<feature type="binding site" evidence="8">
    <location>
        <begin position="31"/>
        <end position="36"/>
    </location>
    <ligand>
        <name>ATP</name>
        <dbReference type="ChEBI" id="CHEBI:30616"/>
    </ligand>
</feature>
<comment type="function">
    <text evidence="8">Ligates lysine onto the cytidine present at position 34 of the AUA codon-specific tRNA(Ile) that contains the anticodon CAU, in an ATP-dependent manner. Cytidine is converted to lysidine, thus changing the amino acid specificity of the tRNA from methionine to isoleucine.</text>
</comment>
<sequence>MDLSEITLRVKQFIDSRIHLDKTMPVLIGLSGGADSVALSDILVTLGYRCIACHCNFQLRGDEAERDMVFARDMAQTLNIPFRSVRFDTEMYASQKHISIEMACRELRYEWFEEQRKKIGAGAIAIAHHRDDSVETVLLNLIRGTGISGLTGIHPVNGYIVRPLLCLSRKDIESYLSLRGLPYITDRTNKEDIYVRNKIRLQVLPLLESINPSVYATIERTASNLYETEQLYRFVISSIIDEITEHKDNELHIEISRLFASPSPRTLLFEILRPFGFLPVQLDEILRMASAISGKYILSGTHILLKDRGFFIVKEKDVCKNDVVVISENVLKISYPVKLEFSRINRTSEYEIPKDACIAVFDADKVSFPLMIRCWKDGDRFIPFGMKGSRKLSDYFRDKKFTLYQKQKAYVLLSKNEIIWVIGERTSDKFRVDGKTTHILEIKCEK</sequence>
<dbReference type="EMBL" id="RBXN01000001">
    <property type="protein sequence ID" value="RKT61330.1"/>
    <property type="molecule type" value="Genomic_DNA"/>
</dbReference>
<reference evidence="10 11" key="1">
    <citation type="submission" date="2018-10" db="EMBL/GenBank/DDBJ databases">
        <title>Genomic Encyclopedia of Archaeal and Bacterial Type Strains, Phase II (KMG-II): from individual species to whole genera.</title>
        <authorList>
            <person name="Goeker M."/>
        </authorList>
    </citation>
    <scope>NUCLEOTIDE SEQUENCE [LARGE SCALE GENOMIC DNA]</scope>
    <source>
        <strain evidence="10 11">NSB1</strain>
    </source>
</reference>
<evidence type="ECO:0000256" key="7">
    <source>
        <dbReference type="ARBA" id="ARBA00048539"/>
    </source>
</evidence>
<feature type="domain" description="Lysidine-tRNA(Ile) synthetase C-terminal" evidence="9">
    <location>
        <begin position="370"/>
        <end position="442"/>
    </location>
</feature>
<comment type="domain">
    <text evidence="8">The N-terminal region contains the highly conserved SGGXDS motif, predicted to be a P-loop motif involved in ATP binding.</text>
</comment>
<dbReference type="EC" id="6.3.4.19" evidence="8"/>
<keyword evidence="2 8" id="KW-0963">Cytoplasm</keyword>
<evidence type="ECO:0000256" key="8">
    <source>
        <dbReference type="HAMAP-Rule" id="MF_01161"/>
    </source>
</evidence>
<keyword evidence="6 8" id="KW-0067">ATP-binding</keyword>
<dbReference type="GO" id="GO:0032267">
    <property type="term" value="F:tRNA(Ile)-lysidine synthase activity"/>
    <property type="evidence" value="ECO:0007669"/>
    <property type="project" value="UniProtKB-EC"/>
</dbReference>
<protein>
    <recommendedName>
        <fullName evidence="8">tRNA(Ile)-lysidine synthase</fullName>
        <ecNumber evidence="8">6.3.4.19</ecNumber>
    </recommendedName>
    <alternativeName>
        <fullName evidence="8">tRNA(Ile)-2-lysyl-cytidine synthase</fullName>
    </alternativeName>
    <alternativeName>
        <fullName evidence="8">tRNA(Ile)-lysidine synthetase</fullName>
    </alternativeName>
</protein>
<comment type="subcellular location">
    <subcellularLocation>
        <location evidence="1 8">Cytoplasm</location>
    </subcellularLocation>
</comment>
<keyword evidence="4 8" id="KW-0819">tRNA processing</keyword>
<evidence type="ECO:0000256" key="4">
    <source>
        <dbReference type="ARBA" id="ARBA00022694"/>
    </source>
</evidence>
<evidence type="ECO:0000256" key="3">
    <source>
        <dbReference type="ARBA" id="ARBA00022598"/>
    </source>
</evidence>
<name>A0A495WJ41_9BACT</name>
<comment type="similarity">
    <text evidence="8">Belongs to the tRNA(Ile)-lysidine synthase family.</text>
</comment>
<keyword evidence="5 8" id="KW-0547">Nucleotide-binding</keyword>
<dbReference type="NCBIfam" id="TIGR02433">
    <property type="entry name" value="lysidine_TilS_C"/>
    <property type="match status" value="1"/>
</dbReference>
<organism evidence="10 11">
    <name type="scientific">Coprobacter fastidiosus NSB1 = JCM 33896</name>
    <dbReference type="NCBI Taxonomy" id="1349822"/>
    <lineage>
        <taxon>Bacteria</taxon>
        <taxon>Pseudomonadati</taxon>
        <taxon>Bacteroidota</taxon>
        <taxon>Bacteroidia</taxon>
        <taxon>Bacteroidales</taxon>
        <taxon>Barnesiellaceae</taxon>
        <taxon>Coprobacter</taxon>
    </lineage>
</organism>
<dbReference type="GO" id="GO:0005524">
    <property type="term" value="F:ATP binding"/>
    <property type="evidence" value="ECO:0007669"/>
    <property type="project" value="UniProtKB-UniRule"/>
</dbReference>
<dbReference type="PANTHER" id="PTHR43033">
    <property type="entry name" value="TRNA(ILE)-LYSIDINE SYNTHASE-RELATED"/>
    <property type="match status" value="1"/>
</dbReference>
<evidence type="ECO:0000256" key="6">
    <source>
        <dbReference type="ARBA" id="ARBA00022840"/>
    </source>
</evidence>
<evidence type="ECO:0000259" key="9">
    <source>
        <dbReference type="SMART" id="SM00977"/>
    </source>
</evidence>
<dbReference type="GO" id="GO:0006400">
    <property type="term" value="P:tRNA modification"/>
    <property type="evidence" value="ECO:0007669"/>
    <property type="project" value="UniProtKB-UniRule"/>
</dbReference>
<dbReference type="InterPro" id="IPR012796">
    <property type="entry name" value="Lysidine-tRNA-synth_C"/>
</dbReference>
<dbReference type="AlphaFoldDB" id="A0A495WJ41"/>
<dbReference type="Pfam" id="PF11734">
    <property type="entry name" value="TilS_C"/>
    <property type="match status" value="1"/>
</dbReference>
<dbReference type="CDD" id="cd01992">
    <property type="entry name" value="TilS_N"/>
    <property type="match status" value="1"/>
</dbReference>
<keyword evidence="3 8" id="KW-0436">Ligase</keyword>
<keyword evidence="11" id="KW-1185">Reference proteome</keyword>
<dbReference type="Proteomes" id="UP000269493">
    <property type="component" value="Unassembled WGS sequence"/>
</dbReference>
<dbReference type="Gene3D" id="3.40.50.620">
    <property type="entry name" value="HUPs"/>
    <property type="match status" value="1"/>
</dbReference>
<dbReference type="GeneID" id="92927528"/>
<dbReference type="SMART" id="SM00977">
    <property type="entry name" value="TilS_C"/>
    <property type="match status" value="1"/>
</dbReference>
<evidence type="ECO:0000313" key="10">
    <source>
        <dbReference type="EMBL" id="RKT61330.1"/>
    </source>
</evidence>
<dbReference type="RefSeq" id="WP_022600612.1">
    <property type="nucleotide sequence ID" value="NZ_KI440785.1"/>
</dbReference>
<dbReference type="InterPro" id="IPR011063">
    <property type="entry name" value="TilS/TtcA_N"/>
</dbReference>
<dbReference type="InterPro" id="IPR014729">
    <property type="entry name" value="Rossmann-like_a/b/a_fold"/>
</dbReference>
<dbReference type="PANTHER" id="PTHR43033:SF1">
    <property type="entry name" value="TRNA(ILE)-LYSIDINE SYNTHASE-RELATED"/>
    <property type="match status" value="1"/>
</dbReference>
<gene>
    <name evidence="8" type="primary">tilS</name>
    <name evidence="10" type="ORF">BC742_0374</name>
</gene>
<dbReference type="SUPFAM" id="SSF52402">
    <property type="entry name" value="Adenine nucleotide alpha hydrolases-like"/>
    <property type="match status" value="1"/>
</dbReference>
<comment type="caution">
    <text evidence="10">The sequence shown here is derived from an EMBL/GenBank/DDBJ whole genome shotgun (WGS) entry which is preliminary data.</text>
</comment>
<evidence type="ECO:0000313" key="11">
    <source>
        <dbReference type="Proteomes" id="UP000269493"/>
    </source>
</evidence>
<dbReference type="InterPro" id="IPR012795">
    <property type="entry name" value="tRNA_Ile_lys_synt_N"/>
</dbReference>
<evidence type="ECO:0000256" key="5">
    <source>
        <dbReference type="ARBA" id="ARBA00022741"/>
    </source>
</evidence>
<dbReference type="HAMAP" id="MF_01161">
    <property type="entry name" value="tRNA_Ile_lys_synt"/>
    <property type="match status" value="1"/>
</dbReference>